<dbReference type="Proteomes" id="UP001154114">
    <property type="component" value="Chromosome 7"/>
</dbReference>
<feature type="compositionally biased region" description="Polar residues" evidence="1">
    <location>
        <begin position="571"/>
        <end position="581"/>
    </location>
</feature>
<feature type="compositionally biased region" description="Basic and acidic residues" evidence="1">
    <location>
        <begin position="748"/>
        <end position="758"/>
    </location>
</feature>
<dbReference type="OrthoDB" id="7485528at2759"/>
<gene>
    <name evidence="2" type="ORF">CINC_LOCUS11844</name>
</gene>
<organism evidence="2 3">
    <name type="scientific">Chrysodeixis includens</name>
    <name type="common">Soybean looper</name>
    <name type="synonym">Pseudoplusia includens</name>
    <dbReference type="NCBI Taxonomy" id="689277"/>
    <lineage>
        <taxon>Eukaryota</taxon>
        <taxon>Metazoa</taxon>
        <taxon>Ecdysozoa</taxon>
        <taxon>Arthropoda</taxon>
        <taxon>Hexapoda</taxon>
        <taxon>Insecta</taxon>
        <taxon>Pterygota</taxon>
        <taxon>Neoptera</taxon>
        <taxon>Endopterygota</taxon>
        <taxon>Lepidoptera</taxon>
        <taxon>Glossata</taxon>
        <taxon>Ditrysia</taxon>
        <taxon>Noctuoidea</taxon>
        <taxon>Noctuidae</taxon>
        <taxon>Plusiinae</taxon>
        <taxon>Chrysodeixis</taxon>
    </lineage>
</organism>
<feature type="region of interest" description="Disordered" evidence="1">
    <location>
        <begin position="548"/>
        <end position="609"/>
    </location>
</feature>
<feature type="compositionally biased region" description="Polar residues" evidence="1">
    <location>
        <begin position="330"/>
        <end position="343"/>
    </location>
</feature>
<feature type="region of interest" description="Disordered" evidence="1">
    <location>
        <begin position="814"/>
        <end position="872"/>
    </location>
</feature>
<feature type="compositionally biased region" description="Polar residues" evidence="1">
    <location>
        <begin position="814"/>
        <end position="828"/>
    </location>
</feature>
<feature type="region of interest" description="Disordered" evidence="1">
    <location>
        <begin position="748"/>
        <end position="780"/>
    </location>
</feature>
<proteinExistence type="predicted"/>
<feature type="region of interest" description="Disordered" evidence="1">
    <location>
        <begin position="706"/>
        <end position="726"/>
    </location>
</feature>
<feature type="compositionally biased region" description="Low complexity" evidence="1">
    <location>
        <begin position="559"/>
        <end position="570"/>
    </location>
</feature>
<name>A0A9P0FW40_CHRIL</name>
<protein>
    <submittedName>
        <fullName evidence="2">Uncharacterized protein</fullName>
    </submittedName>
</protein>
<feature type="compositionally biased region" description="Polar residues" evidence="1">
    <location>
        <begin position="650"/>
        <end position="668"/>
    </location>
</feature>
<feature type="region of interest" description="Disordered" evidence="1">
    <location>
        <begin position="159"/>
        <end position="191"/>
    </location>
</feature>
<evidence type="ECO:0000313" key="2">
    <source>
        <dbReference type="EMBL" id="CAH0625210.1"/>
    </source>
</evidence>
<sequence length="926" mass="104749">MRSAAVVAVDSRTPRVADVSRGNMKLPVLALVLVALHTAHARISRQRNNQTSKRELLEGNFGDRKALLSKYAAASLPGIQYADHASDINEDLADQSPAHQIFGARLPQIAKISDVLTGQGPPFEVAVANHLYAPVSVYQARLSSPTTFEIPSPAASQLAYSNPNSYKPRKQAQELNPAELPPKRSEQRPYPFNVPVYVKQPRFHFESYPRPFSHVMHRPQPNNIRNPYQQQPAPQSFPAYDEVGPNRYTGPAVPSQYAQPQTYVQLVPFNPAYDYVDMDDKALADEESREEVKPQIAESPKMQADFLQPKKGYRAHPNGAISFASFTQGLPSKTHQKSAQPHQKAQLAETIVQQQTGQSSPIQSQQTLSSQSYQPQEQQEAKESLHYPPIFEQYIRQLQKYQPLQQEVSIQAVPQSSPQLMTYNAPMGHQPRNLNPLRQQLLVESPQQFLQEIEFQRIPAFKPMPPAQVQSEAHYQPTAAPPTTQEPVPQFESVPQVKPLTYHGLPAQSQIQFHQAVVPVSPHRQLTPLPPLKPNYSQSVKPLAYQTPPAFLPTPLQPLPTSTPKLLSTPDQIISSTTVRPTVSEEAAVEENDDQKQEVLPQPNEAPKSLEPEITYQSEPTVLPLQPVSATVQPTTYRPLTTYEPHSNDEQNSTPQPQYHSTPLSQPTQAPPRHEVVIQRQELQELILEPSPQPLNSYIYSHQELQPNSGHQHEPELYQSQQSQPHRNDLNQIQPQLFQHIIHELRSREHQRDARQREGSLQALRQQIQSQHYQHRQHSQLIPHQYQLQQTPSQQEQGEVETKEYEQKIQLEPQNAIQEPLSSTQSSDEPQKEPERQADDQQQTEKHAVDDEQKESPHTPAEPKPVAPSGDEAFLGAQYPVFKQIYSQPHQLLVHPEYVTPHEISTLPDVQYFGKYAESLFSGLHH</sequence>
<reference evidence="2" key="1">
    <citation type="submission" date="2021-12" db="EMBL/GenBank/DDBJ databases">
        <authorList>
            <person name="King R."/>
        </authorList>
    </citation>
    <scope>NUCLEOTIDE SEQUENCE</scope>
</reference>
<dbReference type="EMBL" id="LR824010">
    <property type="protein sequence ID" value="CAH0625210.1"/>
    <property type="molecule type" value="Genomic_DNA"/>
</dbReference>
<feature type="compositionally biased region" description="Basic and acidic residues" evidence="1">
    <location>
        <begin position="829"/>
        <end position="857"/>
    </location>
</feature>
<accession>A0A9P0FW40</accession>
<dbReference type="AlphaFoldDB" id="A0A9P0FW40"/>
<keyword evidence="3" id="KW-1185">Reference proteome</keyword>
<feature type="region of interest" description="Disordered" evidence="1">
    <location>
        <begin position="330"/>
        <end position="383"/>
    </location>
</feature>
<evidence type="ECO:0000256" key="1">
    <source>
        <dbReference type="SAM" id="MobiDB-lite"/>
    </source>
</evidence>
<evidence type="ECO:0000313" key="3">
    <source>
        <dbReference type="Proteomes" id="UP001154114"/>
    </source>
</evidence>
<feature type="compositionally biased region" description="Low complexity" evidence="1">
    <location>
        <begin position="358"/>
        <end position="378"/>
    </location>
</feature>
<feature type="region of interest" description="Disordered" evidence="1">
    <location>
        <begin position="638"/>
        <end position="672"/>
    </location>
</feature>